<sequence length="66" mass="7605">MKMDACNFDIITFGKFKGRSVKSLATEDLLHLDVTEQGQRIRDAVLAELEFRAQLEQDNEMDDLPF</sequence>
<organism evidence="1 2">
    <name type="scientific">Acinetobacter courvalinii</name>
    <dbReference type="NCBI Taxonomy" id="280147"/>
    <lineage>
        <taxon>Bacteria</taxon>
        <taxon>Pseudomonadati</taxon>
        <taxon>Pseudomonadota</taxon>
        <taxon>Gammaproteobacteria</taxon>
        <taxon>Moraxellales</taxon>
        <taxon>Moraxellaceae</taxon>
        <taxon>Acinetobacter</taxon>
    </lineage>
</organism>
<gene>
    <name evidence="1" type="ORF">F888_03647</name>
</gene>
<evidence type="ECO:0000313" key="1">
    <source>
        <dbReference type="EMBL" id="ENX35814.1"/>
    </source>
</evidence>
<dbReference type="AlphaFoldDB" id="N9PQG9"/>
<dbReference type="STRING" id="1217698.F888_03647"/>
<dbReference type="EMBL" id="APSA01000018">
    <property type="protein sequence ID" value="ENX35814.1"/>
    <property type="molecule type" value="Genomic_DNA"/>
</dbReference>
<dbReference type="Proteomes" id="UP000013200">
    <property type="component" value="Unassembled WGS sequence"/>
</dbReference>
<accession>N9PQG9</accession>
<proteinExistence type="predicted"/>
<keyword evidence="2" id="KW-1185">Reference proteome</keyword>
<dbReference type="HOGENOM" id="CLU_2821305_0_0_6"/>
<name>N9PQG9_9GAMM</name>
<reference evidence="1 2" key="1">
    <citation type="submission" date="2013-02" db="EMBL/GenBank/DDBJ databases">
        <title>The Genome Sequence of Acinetobacter sp. NIPH 3623.</title>
        <authorList>
            <consortium name="The Broad Institute Genome Sequencing Platform"/>
            <consortium name="The Broad Institute Genome Sequencing Center for Infectious Disease"/>
            <person name="Cerqueira G."/>
            <person name="Feldgarden M."/>
            <person name="Courvalin P."/>
            <person name="Perichon B."/>
            <person name="Grillot-Courvalin C."/>
            <person name="Clermont D."/>
            <person name="Rocha E."/>
            <person name="Yoon E.-J."/>
            <person name="Nemec A."/>
            <person name="Walker B."/>
            <person name="Young S.K."/>
            <person name="Zeng Q."/>
            <person name="Gargeya S."/>
            <person name="Fitzgerald M."/>
            <person name="Haas B."/>
            <person name="Abouelleil A."/>
            <person name="Alvarado L."/>
            <person name="Arachchi H.M."/>
            <person name="Berlin A.M."/>
            <person name="Chapman S.B."/>
            <person name="Dewar J."/>
            <person name="Goldberg J."/>
            <person name="Griggs A."/>
            <person name="Gujja S."/>
            <person name="Hansen M."/>
            <person name="Howarth C."/>
            <person name="Imamovic A."/>
            <person name="Larimer J."/>
            <person name="McCowan C."/>
            <person name="Murphy C."/>
            <person name="Neiman D."/>
            <person name="Pearson M."/>
            <person name="Priest M."/>
            <person name="Roberts A."/>
            <person name="Saif S."/>
            <person name="Shea T."/>
            <person name="Sisk P."/>
            <person name="Sykes S."/>
            <person name="Wortman J."/>
            <person name="Nusbaum C."/>
            <person name="Birren B."/>
        </authorList>
    </citation>
    <scope>NUCLEOTIDE SEQUENCE [LARGE SCALE GENOMIC DNA]</scope>
    <source>
        <strain evidence="1 2">NIPH 3623</strain>
    </source>
</reference>
<dbReference type="PATRIC" id="fig|1217698.3.peg.3548"/>
<comment type="caution">
    <text evidence="1">The sequence shown here is derived from an EMBL/GenBank/DDBJ whole genome shotgun (WGS) entry which is preliminary data.</text>
</comment>
<protein>
    <submittedName>
        <fullName evidence="1">Uncharacterized protein</fullName>
    </submittedName>
</protein>
<evidence type="ECO:0000313" key="2">
    <source>
        <dbReference type="Proteomes" id="UP000013200"/>
    </source>
</evidence>